<feature type="transmembrane region" description="Helical" evidence="1">
    <location>
        <begin position="91"/>
        <end position="115"/>
    </location>
</feature>
<dbReference type="Proteomes" id="UP000011602">
    <property type="component" value="Unassembled WGS sequence"/>
</dbReference>
<sequence length="117" mass="12247">MISVASDDDIDNLASRFVDGSSIEAGRLAQFFLMTAVTGLIAGPMLVAERTLEALDRVFGGVVSGVQEAILRNFEVPQTVLNAGAEVTARWIGIFGVGAYALAALGVSLTIYAVWLG</sequence>
<keyword evidence="3" id="KW-1185">Reference proteome</keyword>
<keyword evidence="1" id="KW-0472">Membrane</keyword>
<reference evidence="2 3" key="1">
    <citation type="journal article" date="2014" name="PLoS Genet.">
        <title>Phylogenetically driven sequencing of extremely halophilic archaea reveals strategies for static and dynamic osmo-response.</title>
        <authorList>
            <person name="Becker E.A."/>
            <person name="Seitzer P.M."/>
            <person name="Tritt A."/>
            <person name="Larsen D."/>
            <person name="Krusor M."/>
            <person name="Yao A.I."/>
            <person name="Wu D."/>
            <person name="Madern D."/>
            <person name="Eisen J.A."/>
            <person name="Darling A.E."/>
            <person name="Facciotti M.T."/>
        </authorList>
    </citation>
    <scope>NUCLEOTIDE SEQUENCE [LARGE SCALE GENOMIC DNA]</scope>
    <source>
        <strain evidence="2 3">JCM 12255</strain>
    </source>
</reference>
<dbReference type="STRING" id="1227499.C493_22261"/>
<feature type="transmembrane region" description="Helical" evidence="1">
    <location>
        <begin position="28"/>
        <end position="47"/>
    </location>
</feature>
<evidence type="ECO:0000313" key="3">
    <source>
        <dbReference type="Proteomes" id="UP000011602"/>
    </source>
</evidence>
<keyword evidence="1" id="KW-1133">Transmembrane helix</keyword>
<name>L9WEN4_9EURY</name>
<feature type="non-terminal residue" evidence="2">
    <location>
        <position position="117"/>
    </location>
</feature>
<comment type="caution">
    <text evidence="2">The sequence shown here is derived from an EMBL/GenBank/DDBJ whole genome shotgun (WGS) entry which is preliminary data.</text>
</comment>
<proteinExistence type="predicted"/>
<keyword evidence="1" id="KW-0812">Transmembrane</keyword>
<accession>L9WEN4</accession>
<evidence type="ECO:0000256" key="1">
    <source>
        <dbReference type="SAM" id="Phobius"/>
    </source>
</evidence>
<dbReference type="AlphaFoldDB" id="L9WEN4"/>
<evidence type="ECO:0000313" key="2">
    <source>
        <dbReference type="EMBL" id="ELY47731.1"/>
    </source>
</evidence>
<organism evidence="2 3">
    <name type="scientific">Natronolimnohabitans innermongolicus JCM 12255</name>
    <dbReference type="NCBI Taxonomy" id="1227499"/>
    <lineage>
        <taxon>Archaea</taxon>
        <taxon>Methanobacteriati</taxon>
        <taxon>Methanobacteriota</taxon>
        <taxon>Stenosarchaea group</taxon>
        <taxon>Halobacteria</taxon>
        <taxon>Halobacteriales</taxon>
        <taxon>Natrialbaceae</taxon>
        <taxon>Natronolimnohabitans</taxon>
    </lineage>
</organism>
<gene>
    <name evidence="2" type="ORF">C493_22261</name>
</gene>
<protein>
    <submittedName>
        <fullName evidence="2">Uncharacterized protein</fullName>
    </submittedName>
</protein>
<dbReference type="EMBL" id="AOHZ01000120">
    <property type="protein sequence ID" value="ELY47731.1"/>
    <property type="molecule type" value="Genomic_DNA"/>
</dbReference>